<organism evidence="2 3">
    <name type="scientific">Bifidobacterium psychraerophilum</name>
    <dbReference type="NCBI Taxonomy" id="218140"/>
    <lineage>
        <taxon>Bacteria</taxon>
        <taxon>Bacillati</taxon>
        <taxon>Actinomycetota</taxon>
        <taxon>Actinomycetes</taxon>
        <taxon>Bifidobacteriales</taxon>
        <taxon>Bifidobacteriaceae</taxon>
        <taxon>Bifidobacterium</taxon>
    </lineage>
</organism>
<dbReference type="STRING" id="218140.BPSY_2047"/>
<dbReference type="Pfam" id="PF01208">
    <property type="entry name" value="URO-D"/>
    <property type="match status" value="1"/>
</dbReference>
<dbReference type="Gene3D" id="3.20.20.210">
    <property type="match status" value="1"/>
</dbReference>
<comment type="caution">
    <text evidence="2">The sequence shown here is derived from an EMBL/GenBank/DDBJ whole genome shotgun (WGS) entry which is preliminary data.</text>
</comment>
<gene>
    <name evidence="2" type="ORF">BPSY_2047</name>
</gene>
<evidence type="ECO:0000259" key="1">
    <source>
        <dbReference type="Pfam" id="PF01208"/>
    </source>
</evidence>
<evidence type="ECO:0000313" key="3">
    <source>
        <dbReference type="Proteomes" id="UP000029050"/>
    </source>
</evidence>
<keyword evidence="3" id="KW-1185">Reference proteome</keyword>
<sequence>MTSDRRQIFHDIARHDSSVETPYLVGGWQHLVGYEYGAQTFADAYVDFVKHWDWEWVKINPRAVYYAEAWGAVFDPGDYQGFVLPRKVSSPIAVPSDIEKINELDPLSSPAFAEALEAATLIRRGLEDRAVLQTVFSPLSVLLQIADLPLYPGDAYAHSDTTVQALILDQPEAAKRALEHIANTLARYVELLVKPESEGGAGLDGIFYAITGTVSEDYFDQQEYREFSEPYDRIVVDALRKASSDAVVLFHTCQAHSHVRWFDDGRYELLQWDPFLADNPQVEDHIDAVPVVGASAQDFAEDARVDGIADNINESITALKGTPFLLAPSCTVPTPASDEALQVLSRARVLESTSAA</sequence>
<reference evidence="2 3" key="1">
    <citation type="submission" date="2014-03" db="EMBL/GenBank/DDBJ databases">
        <title>Genomics of Bifidobacteria.</title>
        <authorList>
            <person name="Ventura M."/>
            <person name="Milani C."/>
            <person name="Lugli G.A."/>
        </authorList>
    </citation>
    <scope>NUCLEOTIDE SEQUENCE [LARGE SCALE GENOMIC DNA]</scope>
    <source>
        <strain evidence="2 3">LMG 21775</strain>
    </source>
</reference>
<evidence type="ECO:0000313" key="2">
    <source>
        <dbReference type="EMBL" id="KFI81635.1"/>
    </source>
</evidence>
<proteinExistence type="predicted"/>
<protein>
    <submittedName>
        <fullName evidence="2">Uroporphyrinogen-III decarboxylase</fullName>
    </submittedName>
</protein>
<dbReference type="GO" id="GO:0006779">
    <property type="term" value="P:porphyrin-containing compound biosynthetic process"/>
    <property type="evidence" value="ECO:0007669"/>
    <property type="project" value="InterPro"/>
</dbReference>
<dbReference type="EMBL" id="JGZI01000010">
    <property type="protein sequence ID" value="KFI81635.1"/>
    <property type="molecule type" value="Genomic_DNA"/>
</dbReference>
<feature type="domain" description="Uroporphyrinogen decarboxylase (URO-D)" evidence="1">
    <location>
        <begin position="39"/>
        <end position="347"/>
    </location>
</feature>
<dbReference type="AlphaFoldDB" id="A0A087CED5"/>
<dbReference type="RefSeq" id="WP_033497654.1">
    <property type="nucleotide sequence ID" value="NZ_BAABVZ010000002.1"/>
</dbReference>
<accession>A0A087CED5</accession>
<dbReference type="SUPFAM" id="SSF51726">
    <property type="entry name" value="UROD/MetE-like"/>
    <property type="match status" value="1"/>
</dbReference>
<dbReference type="eggNOG" id="COG0407">
    <property type="taxonomic scope" value="Bacteria"/>
</dbReference>
<name>A0A087CED5_9BIFI</name>
<dbReference type="OrthoDB" id="7375127at2"/>
<dbReference type="InterPro" id="IPR038071">
    <property type="entry name" value="UROD/MetE-like_sf"/>
</dbReference>
<dbReference type="GeneID" id="98299150"/>
<dbReference type="GO" id="GO:0004853">
    <property type="term" value="F:uroporphyrinogen decarboxylase activity"/>
    <property type="evidence" value="ECO:0007669"/>
    <property type="project" value="InterPro"/>
</dbReference>
<dbReference type="Proteomes" id="UP000029050">
    <property type="component" value="Unassembled WGS sequence"/>
</dbReference>
<dbReference type="InterPro" id="IPR000257">
    <property type="entry name" value="Uroporphyrinogen_deCOase"/>
</dbReference>